<evidence type="ECO:0000313" key="8">
    <source>
        <dbReference type="Proteomes" id="UP000184406"/>
    </source>
</evidence>
<evidence type="ECO:0000256" key="6">
    <source>
        <dbReference type="PIRSR" id="PIRSR031924-51"/>
    </source>
</evidence>
<keyword evidence="2 4" id="KW-0479">Metal-binding</keyword>
<dbReference type="Gene3D" id="3.30.1360.150">
    <property type="match status" value="1"/>
</dbReference>
<evidence type="ECO:0000256" key="3">
    <source>
        <dbReference type="ARBA" id="ARBA00022729"/>
    </source>
</evidence>
<organism evidence="7 8">
    <name type="scientific">Arenibacter palladensis</name>
    <dbReference type="NCBI Taxonomy" id="237373"/>
    <lineage>
        <taxon>Bacteria</taxon>
        <taxon>Pseudomonadati</taxon>
        <taxon>Bacteroidota</taxon>
        <taxon>Flavobacteriia</taxon>
        <taxon>Flavobacteriales</taxon>
        <taxon>Flavobacteriaceae</taxon>
        <taxon>Arenibacter</taxon>
    </lineage>
</organism>
<name>A0A1M5H1M2_9FLAO</name>
<dbReference type="PANTHER" id="PTHR10151:SF120">
    <property type="entry name" value="BIS(5'-ADENOSYL)-TRIPHOSPHATASE"/>
    <property type="match status" value="1"/>
</dbReference>
<dbReference type="PIRSF" id="PIRSF031924">
    <property type="entry name" value="Pi-irrepressible_AP"/>
    <property type="match status" value="1"/>
</dbReference>
<keyword evidence="1 5" id="KW-0597">Phosphoprotein</keyword>
<evidence type="ECO:0000256" key="5">
    <source>
        <dbReference type="PIRSR" id="PIRSR031924-50"/>
    </source>
</evidence>
<evidence type="ECO:0000256" key="2">
    <source>
        <dbReference type="ARBA" id="ARBA00022723"/>
    </source>
</evidence>
<dbReference type="GO" id="GO:0046872">
    <property type="term" value="F:metal ion binding"/>
    <property type="evidence" value="ECO:0007669"/>
    <property type="project" value="UniProtKB-KW"/>
</dbReference>
<evidence type="ECO:0000313" key="7">
    <source>
        <dbReference type="EMBL" id="SHG09877.1"/>
    </source>
</evidence>
<feature type="binding site" evidence="6">
    <location>
        <begin position="183"/>
        <end position="185"/>
    </location>
    <ligand>
        <name>substrate</name>
    </ligand>
</feature>
<dbReference type="RefSeq" id="WP_072865498.1">
    <property type="nucleotide sequence ID" value="NZ_FQUX01000012.1"/>
</dbReference>
<accession>A0A1M5H1M2</accession>
<evidence type="ECO:0000256" key="4">
    <source>
        <dbReference type="PIRNR" id="PIRNR031924"/>
    </source>
</evidence>
<dbReference type="NCBIfam" id="NF042991">
    <property type="entry name" value="alk_phos_PafA"/>
    <property type="match status" value="1"/>
</dbReference>
<evidence type="ECO:0000256" key="1">
    <source>
        <dbReference type="ARBA" id="ARBA00022553"/>
    </source>
</evidence>
<gene>
    <name evidence="7" type="ORF">SAMN03080594_112120</name>
</gene>
<dbReference type="GO" id="GO:0004035">
    <property type="term" value="F:alkaline phosphatase activity"/>
    <property type="evidence" value="ECO:0007669"/>
    <property type="project" value="InterPro"/>
</dbReference>
<dbReference type="PANTHER" id="PTHR10151">
    <property type="entry name" value="ECTONUCLEOTIDE PYROPHOSPHATASE/PHOSPHODIESTERASE"/>
    <property type="match status" value="1"/>
</dbReference>
<dbReference type="EMBL" id="FQUX01000012">
    <property type="protein sequence ID" value="SHG09877.1"/>
    <property type="molecule type" value="Genomic_DNA"/>
</dbReference>
<feature type="binding site" evidence="6">
    <location>
        <position position="122"/>
    </location>
    <ligand>
        <name>substrate</name>
    </ligand>
</feature>
<dbReference type="Gene3D" id="3.40.720.10">
    <property type="entry name" value="Alkaline Phosphatase, subunit A"/>
    <property type="match status" value="1"/>
</dbReference>
<dbReference type="OrthoDB" id="9766127at2"/>
<dbReference type="AlphaFoldDB" id="A0A1M5H1M2"/>
<dbReference type="InterPro" id="IPR002591">
    <property type="entry name" value="Phosphodiest/P_Trfase"/>
</dbReference>
<keyword evidence="3" id="KW-0732">Signal</keyword>
<dbReference type="Proteomes" id="UP000184406">
    <property type="component" value="Unassembled WGS sequence"/>
</dbReference>
<dbReference type="InterPro" id="IPR026263">
    <property type="entry name" value="Alkaline_phosphatase_prok"/>
</dbReference>
<proteinExistence type="predicted"/>
<dbReference type="SUPFAM" id="SSF53649">
    <property type="entry name" value="Alkaline phosphatase-like"/>
    <property type="match status" value="1"/>
</dbReference>
<feature type="active site" description="Phosphothreonine intermediate" evidence="5">
    <location>
        <position position="101"/>
    </location>
</feature>
<dbReference type="InterPro" id="IPR017850">
    <property type="entry name" value="Alkaline_phosphatase_core_sf"/>
</dbReference>
<reference evidence="8" key="1">
    <citation type="submission" date="2016-11" db="EMBL/GenBank/DDBJ databases">
        <authorList>
            <person name="Varghese N."/>
            <person name="Submissions S."/>
        </authorList>
    </citation>
    <scope>NUCLEOTIDE SEQUENCE [LARGE SCALE GENOMIC DNA]</scope>
    <source>
        <strain evidence="8">DSM 17539</strain>
    </source>
</reference>
<dbReference type="CDD" id="cd16016">
    <property type="entry name" value="AP-SPAP"/>
    <property type="match status" value="1"/>
</dbReference>
<sequence length="567" mass="63077">MQNKSLLLLLLLLVIGFNPVGVNAQRKSKKNKVEDISNSETVTVQNIATTPKLVVGIVVDQMRYDYLTRFWNQYGEGGFKRLVNDGFNCKNNHFNYAPTVTGAGHASVYTGTTPSVHGIIGNDWYDKYADESVYCAGDPNYNSVGTSSDAGKMSPHRMQTTTITDQVRLHTQMRGKVIAVAIKDRGAVLPGGHTANAAYWFDGGAEGNWITSSYYMNELPKWVIDFNAQKSVAKYKKQWTTLKDINSYLESGPDNNNYEGLFEGQSTPTFPHDLVGLWDNNGKYSILKSTPFGNSLTTDFALEAVDKESLGTDIYTDFLAISFSSTDYVGHKWGVNSKEVEDTYLRLDQDLKRLFETLDKKVGTGEYTVFLTADHAAINVPAFLRDQKLPASVVESKKLDDRLTEYLKYTYGTTDIVKKTSNNQLFLDYRVIKSLDLDIDDVEEELALELIQYDGIYNVFTANQMWQNQYTSGIPYIVQNGFSQKRSGDVLMVFDPGSGKYGNTGSTHGSPWNYDTHAPLLFYGKGIKKGSTVNRTEIPDIAPTIASLMGMNPPSGSTGEPIDEVID</sequence>
<protein>
    <submittedName>
        <fullName evidence="7">Predicted pyrophosphatase or phosphodiesterase, AlkP superfamily</fullName>
    </submittedName>
</protein>
<keyword evidence="8" id="KW-1185">Reference proteome</keyword>
<dbReference type="Pfam" id="PF01663">
    <property type="entry name" value="Phosphodiest"/>
    <property type="match status" value="1"/>
</dbReference>